<keyword evidence="3" id="KW-1185">Reference proteome</keyword>
<accession>A0A9Q1EKS7</accession>
<evidence type="ECO:0000256" key="1">
    <source>
        <dbReference type="SAM" id="MobiDB-lite"/>
    </source>
</evidence>
<proteinExistence type="predicted"/>
<feature type="region of interest" description="Disordered" evidence="1">
    <location>
        <begin position="20"/>
        <end position="46"/>
    </location>
</feature>
<organism evidence="2 3">
    <name type="scientific">Synaphobranchus kaupii</name>
    <name type="common">Kaup's arrowtooth eel</name>
    <dbReference type="NCBI Taxonomy" id="118154"/>
    <lineage>
        <taxon>Eukaryota</taxon>
        <taxon>Metazoa</taxon>
        <taxon>Chordata</taxon>
        <taxon>Craniata</taxon>
        <taxon>Vertebrata</taxon>
        <taxon>Euteleostomi</taxon>
        <taxon>Actinopterygii</taxon>
        <taxon>Neopterygii</taxon>
        <taxon>Teleostei</taxon>
        <taxon>Anguilliformes</taxon>
        <taxon>Synaphobranchidae</taxon>
        <taxon>Synaphobranchus</taxon>
    </lineage>
</organism>
<feature type="compositionally biased region" description="Basic and acidic residues" evidence="1">
    <location>
        <begin position="29"/>
        <end position="43"/>
    </location>
</feature>
<dbReference type="Proteomes" id="UP001152622">
    <property type="component" value="Chromosome 16"/>
</dbReference>
<comment type="caution">
    <text evidence="2">The sequence shown here is derived from an EMBL/GenBank/DDBJ whole genome shotgun (WGS) entry which is preliminary data.</text>
</comment>
<gene>
    <name evidence="2" type="ORF">SKAU_G00351960</name>
</gene>
<dbReference type="AlphaFoldDB" id="A0A9Q1EKS7"/>
<dbReference type="EMBL" id="JAINUF010000016">
    <property type="protein sequence ID" value="KAJ8340563.1"/>
    <property type="molecule type" value="Genomic_DNA"/>
</dbReference>
<evidence type="ECO:0000313" key="3">
    <source>
        <dbReference type="Proteomes" id="UP001152622"/>
    </source>
</evidence>
<sequence length="291" mass="32604">MQFILSERLRERPCKSDRIWTRRTSQASRGEKGYRREAHREPLTDVTNGDELGRHFRCLILGRKCPGGPRGGSAAAPLHSGERVLRKGLDSASDLGCGLCAFGSRVLRELEKHASFDFIAVQRKWRESRDLRFKIVGRDKLCDYDESWHELIRLCSRAAHPDGAKGEAALERESPHPGLEITRLCDANDRHCERDGARVQARLDDLGGIGGERTERAAPCWRERPPLFPRSSGGGIYHISQGSGETSSVYYVLASLRAETESIVYASVYSGVYWRTGLASQPVTQYYIGIN</sequence>
<name>A0A9Q1EKS7_SYNKA</name>
<protein>
    <submittedName>
        <fullName evidence="2">Uncharacterized protein</fullName>
    </submittedName>
</protein>
<evidence type="ECO:0000313" key="2">
    <source>
        <dbReference type="EMBL" id="KAJ8340563.1"/>
    </source>
</evidence>
<reference evidence="2" key="1">
    <citation type="journal article" date="2023" name="Science">
        <title>Genome structures resolve the early diversification of teleost fishes.</title>
        <authorList>
            <person name="Parey E."/>
            <person name="Louis A."/>
            <person name="Montfort J."/>
            <person name="Bouchez O."/>
            <person name="Roques C."/>
            <person name="Iampietro C."/>
            <person name="Lluch J."/>
            <person name="Castinel A."/>
            <person name="Donnadieu C."/>
            <person name="Desvignes T."/>
            <person name="Floi Bucao C."/>
            <person name="Jouanno E."/>
            <person name="Wen M."/>
            <person name="Mejri S."/>
            <person name="Dirks R."/>
            <person name="Jansen H."/>
            <person name="Henkel C."/>
            <person name="Chen W.J."/>
            <person name="Zahm M."/>
            <person name="Cabau C."/>
            <person name="Klopp C."/>
            <person name="Thompson A.W."/>
            <person name="Robinson-Rechavi M."/>
            <person name="Braasch I."/>
            <person name="Lecointre G."/>
            <person name="Bobe J."/>
            <person name="Postlethwait J.H."/>
            <person name="Berthelot C."/>
            <person name="Roest Crollius H."/>
            <person name="Guiguen Y."/>
        </authorList>
    </citation>
    <scope>NUCLEOTIDE SEQUENCE</scope>
    <source>
        <strain evidence="2">WJC10195</strain>
    </source>
</reference>